<evidence type="ECO:0000256" key="4">
    <source>
        <dbReference type="ARBA" id="ARBA00023002"/>
    </source>
</evidence>
<dbReference type="AlphaFoldDB" id="A0A177SN19"/>
<dbReference type="PROSITE" id="PS00197">
    <property type="entry name" value="2FE2S_FER_1"/>
    <property type="match status" value="1"/>
</dbReference>
<name>A0A177SN19_PSEPU</name>
<dbReference type="CDD" id="cd00207">
    <property type="entry name" value="fer2"/>
    <property type="match status" value="1"/>
</dbReference>
<dbReference type="EMBL" id="LUCV01000019">
    <property type="protein sequence ID" value="OAI92291.1"/>
    <property type="molecule type" value="Genomic_DNA"/>
</dbReference>
<feature type="domain" description="2Fe-2S ferredoxin-type" evidence="8">
    <location>
        <begin position="232"/>
        <end position="317"/>
    </location>
</feature>
<evidence type="ECO:0000256" key="7">
    <source>
        <dbReference type="SAM" id="Phobius"/>
    </source>
</evidence>
<dbReference type="InterPro" id="IPR012675">
    <property type="entry name" value="Beta-grasp_dom_sf"/>
</dbReference>
<dbReference type="InterPro" id="IPR001041">
    <property type="entry name" value="2Fe-2S_ferredoxin-type"/>
</dbReference>
<dbReference type="InterPro" id="IPR006058">
    <property type="entry name" value="2Fe2S_fd_BS"/>
</dbReference>
<dbReference type="CDD" id="cd06185">
    <property type="entry name" value="PDR_like"/>
    <property type="match status" value="1"/>
</dbReference>
<proteinExistence type="predicted"/>
<keyword evidence="4" id="KW-0560">Oxidoreductase</keyword>
<dbReference type="GO" id="GO:0016491">
    <property type="term" value="F:oxidoreductase activity"/>
    <property type="evidence" value="ECO:0007669"/>
    <property type="project" value="UniProtKB-KW"/>
</dbReference>
<keyword evidence="7" id="KW-0812">Transmembrane</keyword>
<evidence type="ECO:0000259" key="8">
    <source>
        <dbReference type="PROSITE" id="PS51085"/>
    </source>
</evidence>
<gene>
    <name evidence="10" type="ORF">AYO28_18630</name>
</gene>
<dbReference type="SUPFAM" id="SSF52343">
    <property type="entry name" value="Ferredoxin reductase-like, C-terminal NADP-linked domain"/>
    <property type="match status" value="1"/>
</dbReference>
<evidence type="ECO:0000256" key="6">
    <source>
        <dbReference type="ARBA" id="ARBA00023014"/>
    </source>
</evidence>
<evidence type="ECO:0000313" key="11">
    <source>
        <dbReference type="Proteomes" id="UP000077752"/>
    </source>
</evidence>
<keyword evidence="7" id="KW-1133">Transmembrane helix</keyword>
<dbReference type="Gene3D" id="3.10.20.30">
    <property type="match status" value="1"/>
</dbReference>
<keyword evidence="2" id="KW-0001">2Fe-2S</keyword>
<dbReference type="GO" id="GO:0051537">
    <property type="term" value="F:2 iron, 2 sulfur cluster binding"/>
    <property type="evidence" value="ECO:0007669"/>
    <property type="project" value="UniProtKB-KW"/>
</dbReference>
<feature type="transmembrane region" description="Helical" evidence="7">
    <location>
        <begin position="107"/>
        <end position="129"/>
    </location>
</feature>
<dbReference type="InterPro" id="IPR017927">
    <property type="entry name" value="FAD-bd_FR_type"/>
</dbReference>
<keyword evidence="7" id="KW-0472">Membrane</keyword>
<dbReference type="PROSITE" id="PS51085">
    <property type="entry name" value="2FE2S_FER_2"/>
    <property type="match status" value="1"/>
</dbReference>
<keyword evidence="6" id="KW-0411">Iron-sulfur</keyword>
<evidence type="ECO:0000256" key="5">
    <source>
        <dbReference type="ARBA" id="ARBA00023004"/>
    </source>
</evidence>
<protein>
    <submittedName>
        <fullName evidence="10">Vanillate O-demethylase oxidoreductase</fullName>
    </submittedName>
</protein>
<dbReference type="Pfam" id="PF00111">
    <property type="entry name" value="Fer2"/>
    <property type="match status" value="1"/>
</dbReference>
<dbReference type="Proteomes" id="UP000077752">
    <property type="component" value="Unassembled WGS sequence"/>
</dbReference>
<dbReference type="GO" id="GO:0046872">
    <property type="term" value="F:metal ion binding"/>
    <property type="evidence" value="ECO:0007669"/>
    <property type="project" value="UniProtKB-KW"/>
</dbReference>
<dbReference type="SUPFAM" id="SSF63380">
    <property type="entry name" value="Riboflavin synthase domain-like"/>
    <property type="match status" value="1"/>
</dbReference>
<dbReference type="SUPFAM" id="SSF54292">
    <property type="entry name" value="2Fe-2S ferredoxin-like"/>
    <property type="match status" value="1"/>
</dbReference>
<dbReference type="GO" id="GO:0008168">
    <property type="term" value="F:methyltransferase activity"/>
    <property type="evidence" value="ECO:0007669"/>
    <property type="project" value="UniProtKB-KW"/>
</dbReference>
<dbReference type="PANTHER" id="PTHR47354:SF1">
    <property type="entry name" value="CARNITINE MONOOXYGENASE REDUCTASE SUBUNIT"/>
    <property type="match status" value="1"/>
</dbReference>
<reference evidence="10 11" key="1">
    <citation type="submission" date="2016-03" db="EMBL/GenBank/DDBJ databases">
        <title>Draft Genome Assembly of Pseudomonas putida strain CBF10-2.</title>
        <authorList>
            <person name="Iyer R.S."/>
            <person name="Damania A."/>
        </authorList>
    </citation>
    <scope>NUCLEOTIDE SEQUENCE [LARGE SCALE GENOMIC DNA]</scope>
    <source>
        <strain evidence="10 11">CBF10-2</strain>
    </source>
</reference>
<dbReference type="InterPro" id="IPR039261">
    <property type="entry name" value="FNR_nucleotide-bd"/>
</dbReference>
<dbReference type="PRINTS" id="PR00409">
    <property type="entry name" value="PHDIOXRDTASE"/>
</dbReference>
<accession>A0A177SN19</accession>
<keyword evidence="5" id="KW-0408">Iron</keyword>
<comment type="caution">
    <text evidence="10">The sequence shown here is derived from an EMBL/GenBank/DDBJ whole genome shotgun (WGS) entry which is preliminary data.</text>
</comment>
<feature type="domain" description="FAD-binding FR-type" evidence="9">
    <location>
        <begin position="1"/>
        <end position="101"/>
    </location>
</feature>
<sequence>MLEVCVSRKTAEAEGVCSFELKAVNGAVLPAFTAGSHVDVHVAPGVIRQYSLCNSPQERGRYVIAVLNEPTSRGGSRGMHSDVVEGSRLTIGAPRNLFDLDLGGDRYLLFAGGIGITPILAMAHTLLVARKNFELHYCGRSVERLAFLDLLSDVPFAEHLHLHVDNGPYEQRLDVAKILATPGQGDQLYVCGPSGFMSHIQSSAKACGWADQQIHREDFTAAPQVLEGDQPFEIELSRSGRVIEVPAQKTALEVLLEHNVEVESSCEQGICGACITRVLAGEPEHRDQYMNAAEHARNDSFTPCCSRSRSPRLVLDL</sequence>
<evidence type="ECO:0000256" key="1">
    <source>
        <dbReference type="ARBA" id="ARBA00022630"/>
    </source>
</evidence>
<evidence type="ECO:0000313" key="10">
    <source>
        <dbReference type="EMBL" id="OAI92291.1"/>
    </source>
</evidence>
<dbReference type="GO" id="GO:0032259">
    <property type="term" value="P:methylation"/>
    <property type="evidence" value="ECO:0007669"/>
    <property type="project" value="UniProtKB-KW"/>
</dbReference>
<keyword evidence="3" id="KW-0479">Metal-binding</keyword>
<dbReference type="InterPro" id="IPR036010">
    <property type="entry name" value="2Fe-2S_ferredoxin-like_sf"/>
</dbReference>
<keyword evidence="10" id="KW-0489">Methyltransferase</keyword>
<dbReference type="PROSITE" id="PS51384">
    <property type="entry name" value="FAD_FR"/>
    <property type="match status" value="1"/>
</dbReference>
<keyword evidence="1" id="KW-0285">Flavoprotein</keyword>
<evidence type="ECO:0000256" key="2">
    <source>
        <dbReference type="ARBA" id="ARBA00022714"/>
    </source>
</evidence>
<evidence type="ECO:0000259" key="9">
    <source>
        <dbReference type="PROSITE" id="PS51384"/>
    </source>
</evidence>
<dbReference type="Gene3D" id="3.40.50.80">
    <property type="entry name" value="Nucleotide-binding domain of ferredoxin-NADP reductase (FNR) module"/>
    <property type="match status" value="1"/>
</dbReference>
<dbReference type="Gene3D" id="2.40.30.10">
    <property type="entry name" value="Translation factors"/>
    <property type="match status" value="1"/>
</dbReference>
<dbReference type="RefSeq" id="WP_064303028.1">
    <property type="nucleotide sequence ID" value="NZ_LUCV01000019.1"/>
</dbReference>
<organism evidence="10 11">
    <name type="scientific">Pseudomonas putida</name>
    <name type="common">Arthrobacter siderocapsulatus</name>
    <dbReference type="NCBI Taxonomy" id="303"/>
    <lineage>
        <taxon>Bacteria</taxon>
        <taxon>Pseudomonadati</taxon>
        <taxon>Pseudomonadota</taxon>
        <taxon>Gammaproteobacteria</taxon>
        <taxon>Pseudomonadales</taxon>
        <taxon>Pseudomonadaceae</taxon>
        <taxon>Pseudomonas</taxon>
    </lineage>
</organism>
<dbReference type="PANTHER" id="PTHR47354">
    <property type="entry name" value="NADH OXIDOREDUCTASE HCR"/>
    <property type="match status" value="1"/>
</dbReference>
<dbReference type="InterPro" id="IPR050415">
    <property type="entry name" value="MRET"/>
</dbReference>
<keyword evidence="10" id="KW-0808">Transferase</keyword>
<dbReference type="InterPro" id="IPR017938">
    <property type="entry name" value="Riboflavin_synthase-like_b-brl"/>
</dbReference>
<evidence type="ECO:0000256" key="3">
    <source>
        <dbReference type="ARBA" id="ARBA00022723"/>
    </source>
</evidence>